<feature type="region of interest" description="Disordered" evidence="1">
    <location>
        <begin position="1"/>
        <end position="66"/>
    </location>
</feature>
<evidence type="ECO:0000313" key="3">
    <source>
        <dbReference type="Proteomes" id="UP000017861"/>
    </source>
</evidence>
<proteinExistence type="predicted"/>
<feature type="compositionally biased region" description="Polar residues" evidence="1">
    <location>
        <begin position="1"/>
        <end position="12"/>
    </location>
</feature>
<evidence type="ECO:0000256" key="1">
    <source>
        <dbReference type="SAM" id="MobiDB-lite"/>
    </source>
</evidence>
<sequence length="223" mass="24673">MRRGQQAQPHSSHTTRGHPRKDGTQRQQPPTMQEEKTSTISPSSFQQPKGNGKNPRPPHNAHGACEPSSIHHAVKTSCHPAINGMRRPTQRSHTRCSTPAGKETRAAHSLSSLLLMATEEDNSRHTQLPACTTKGAFNSTAMCILCMWLCVPAETQSKQVEKREQSTWRDAKKCTAEVRGGNNKKKTTQTHDCTAAQAAAIHTIFIENKKTSPFVLHKPHHTK</sequence>
<protein>
    <submittedName>
        <fullName evidence="2">Uncharacterized protein</fullName>
    </submittedName>
</protein>
<accession>V5AEB0</accession>
<gene>
    <name evidence="2" type="ORF">TCDM_12308</name>
</gene>
<dbReference type="AlphaFoldDB" id="V5AEB0"/>
<dbReference type="Proteomes" id="UP000017861">
    <property type="component" value="Unassembled WGS sequence"/>
</dbReference>
<feature type="region of interest" description="Disordered" evidence="1">
    <location>
        <begin position="81"/>
        <end position="105"/>
    </location>
</feature>
<organism evidence="2 3">
    <name type="scientific">Trypanosoma cruzi Dm28c</name>
    <dbReference type="NCBI Taxonomy" id="1416333"/>
    <lineage>
        <taxon>Eukaryota</taxon>
        <taxon>Discoba</taxon>
        <taxon>Euglenozoa</taxon>
        <taxon>Kinetoplastea</taxon>
        <taxon>Metakinetoplastina</taxon>
        <taxon>Trypanosomatida</taxon>
        <taxon>Trypanosomatidae</taxon>
        <taxon>Trypanosoma</taxon>
        <taxon>Schizotrypanum</taxon>
    </lineage>
</organism>
<reference evidence="2 3" key="1">
    <citation type="journal article" date="2014" name="Genome Announc.">
        <title>Trypanosoma cruzi Clone Dm28c Draft Genome Sequence.</title>
        <authorList>
            <person name="Grisard E.C."/>
            <person name="Teixeira S.M."/>
            <person name="de Almeida L.G."/>
            <person name="Stoco P.H."/>
            <person name="Gerber A.L."/>
            <person name="Talavera-Lopez C."/>
            <person name="Lima O.C."/>
            <person name="Andersson B."/>
            <person name="de Vasconcelos A.T."/>
        </authorList>
    </citation>
    <scope>NUCLEOTIDE SEQUENCE [LARGE SCALE GENOMIC DNA]</scope>
    <source>
        <strain evidence="2 3">Dm28c</strain>
    </source>
</reference>
<feature type="compositionally biased region" description="Polar residues" evidence="1">
    <location>
        <begin position="38"/>
        <end position="49"/>
    </location>
</feature>
<dbReference type="EMBL" id="AYLP01000538">
    <property type="protein sequence ID" value="ESS58990.1"/>
    <property type="molecule type" value="Genomic_DNA"/>
</dbReference>
<evidence type="ECO:0000313" key="2">
    <source>
        <dbReference type="EMBL" id="ESS58990.1"/>
    </source>
</evidence>
<dbReference type="VEuPathDB" id="TriTrypDB:TCDM_12308"/>
<name>V5AEB0_TRYCR</name>
<comment type="caution">
    <text evidence="2">The sequence shown here is derived from an EMBL/GenBank/DDBJ whole genome shotgun (WGS) entry which is preliminary data.</text>
</comment>